<dbReference type="PROSITE" id="PS50114">
    <property type="entry name" value="GATA_ZN_FINGER_2"/>
    <property type="match status" value="1"/>
</dbReference>
<evidence type="ECO:0000256" key="1">
    <source>
        <dbReference type="ARBA" id="ARBA00004123"/>
    </source>
</evidence>
<dbReference type="GO" id="GO:0005634">
    <property type="term" value="C:nucleus"/>
    <property type="evidence" value="ECO:0007669"/>
    <property type="project" value="UniProtKB-SubCell"/>
</dbReference>
<dbReference type="AlphaFoldDB" id="A0AA35NJP6"/>
<organism evidence="8 9">
    <name type="scientific">Saccharomyces uvarum</name>
    <name type="common">Yeast</name>
    <name type="synonym">Saccharomyces bayanus var. uvarum</name>
    <dbReference type="NCBI Taxonomy" id="230603"/>
    <lineage>
        <taxon>Eukaryota</taxon>
        <taxon>Fungi</taxon>
        <taxon>Dikarya</taxon>
        <taxon>Ascomycota</taxon>
        <taxon>Saccharomycotina</taxon>
        <taxon>Saccharomycetes</taxon>
        <taxon>Saccharomycetales</taxon>
        <taxon>Saccharomycetaceae</taxon>
        <taxon>Saccharomyces</taxon>
    </lineage>
</organism>
<protein>
    <recommendedName>
        <fullName evidence="7">GATA-type domain-containing protein</fullName>
    </recommendedName>
</protein>
<dbReference type="Proteomes" id="UP001162090">
    <property type="component" value="Chromosome 11"/>
</dbReference>
<dbReference type="GO" id="GO:0000978">
    <property type="term" value="F:RNA polymerase II cis-regulatory region sequence-specific DNA binding"/>
    <property type="evidence" value="ECO:0007669"/>
    <property type="project" value="TreeGrafter"/>
</dbReference>
<comment type="subcellular location">
    <subcellularLocation>
        <location evidence="1">Nucleus</location>
    </subcellularLocation>
</comment>
<evidence type="ECO:0000256" key="3">
    <source>
        <dbReference type="ARBA" id="ARBA00022771"/>
    </source>
</evidence>
<evidence type="ECO:0000313" key="9">
    <source>
        <dbReference type="Proteomes" id="UP001162090"/>
    </source>
</evidence>
<evidence type="ECO:0000256" key="2">
    <source>
        <dbReference type="ARBA" id="ARBA00022723"/>
    </source>
</evidence>
<evidence type="ECO:0000256" key="5">
    <source>
        <dbReference type="ARBA" id="ARBA00023242"/>
    </source>
</evidence>
<keyword evidence="4" id="KW-0862">Zinc</keyword>
<evidence type="ECO:0000313" key="8">
    <source>
        <dbReference type="EMBL" id="CAI4045513.1"/>
    </source>
</evidence>
<dbReference type="PRINTS" id="PR00619">
    <property type="entry name" value="GATAZNFINGER"/>
</dbReference>
<keyword evidence="3 6" id="KW-0863">Zinc-finger</keyword>
<accession>A0AA35NJP6</accession>
<sequence length="273" mass="30608">MVLSDSLRLPSPSLSAAAVAVDECDGEDHPTCQNCFTVKTPLWRRDEHGTVLCNACGLFLKLHGEPRPISLKTDTIKSRNRKKLNNNAINNASSNSNAHTNDPNKIFKRKKRLLTTGGGSLPSNNPKVSILEKFMVSGSIKPLLKPKEALSSAKDYPMQRGKFSLEPSEPSGKNYLYQINGSDIYTSNIELTRLPTLSTLLEPSPFSDPTIPEIELTWKLHNEEEVIKLKTKISELELVTDLYKKHIFQLNEKCKQLEVELHSRAPIQPRSQH</sequence>
<dbReference type="FunFam" id="3.30.50.10:FF:000007">
    <property type="entry name" value="Nitrogen regulatory AreA, N-terminal"/>
    <property type="match status" value="1"/>
</dbReference>
<dbReference type="EMBL" id="OX365922">
    <property type="protein sequence ID" value="CAI4045513.1"/>
    <property type="molecule type" value="Genomic_DNA"/>
</dbReference>
<reference evidence="8" key="1">
    <citation type="submission" date="2022-10" db="EMBL/GenBank/DDBJ databases">
        <authorList>
            <person name="Byrne P K."/>
        </authorList>
    </citation>
    <scope>NUCLEOTIDE SEQUENCE</scope>
    <source>
        <strain evidence="8">CBS7001</strain>
    </source>
</reference>
<dbReference type="GO" id="GO:0000981">
    <property type="term" value="F:DNA-binding transcription factor activity, RNA polymerase II-specific"/>
    <property type="evidence" value="ECO:0007669"/>
    <property type="project" value="TreeGrafter"/>
</dbReference>
<dbReference type="SMART" id="SM00401">
    <property type="entry name" value="ZnF_GATA"/>
    <property type="match status" value="1"/>
</dbReference>
<dbReference type="CDD" id="cd00202">
    <property type="entry name" value="ZnF_GATA"/>
    <property type="match status" value="1"/>
</dbReference>
<gene>
    <name evidence="8" type="primary">SUVC11G2480</name>
    <name evidence="8" type="ORF">SUVC_11G2480</name>
</gene>
<evidence type="ECO:0000259" key="7">
    <source>
        <dbReference type="PROSITE" id="PS50114"/>
    </source>
</evidence>
<dbReference type="PANTHER" id="PTHR10071:SF281">
    <property type="entry name" value="BOX A-BINDING FACTOR-RELATED"/>
    <property type="match status" value="1"/>
</dbReference>
<dbReference type="InterPro" id="IPR000679">
    <property type="entry name" value="Znf_GATA"/>
</dbReference>
<dbReference type="GO" id="GO:0000122">
    <property type="term" value="P:negative regulation of transcription by RNA polymerase II"/>
    <property type="evidence" value="ECO:0007669"/>
    <property type="project" value="TreeGrafter"/>
</dbReference>
<dbReference type="SUPFAM" id="SSF57716">
    <property type="entry name" value="Glucocorticoid receptor-like (DNA-binding domain)"/>
    <property type="match status" value="1"/>
</dbReference>
<name>A0AA35NJP6_SACUV</name>
<dbReference type="Gene3D" id="3.30.50.10">
    <property type="entry name" value="Erythroid Transcription Factor GATA-1, subunit A"/>
    <property type="match status" value="1"/>
</dbReference>
<dbReference type="InterPro" id="IPR039355">
    <property type="entry name" value="Transcription_factor_GATA"/>
</dbReference>
<evidence type="ECO:0000256" key="6">
    <source>
        <dbReference type="PROSITE-ProRule" id="PRU00094"/>
    </source>
</evidence>
<dbReference type="GO" id="GO:0045944">
    <property type="term" value="P:positive regulation of transcription by RNA polymerase II"/>
    <property type="evidence" value="ECO:0007669"/>
    <property type="project" value="TreeGrafter"/>
</dbReference>
<dbReference type="InterPro" id="IPR013088">
    <property type="entry name" value="Znf_NHR/GATA"/>
</dbReference>
<dbReference type="GO" id="GO:0008270">
    <property type="term" value="F:zinc ion binding"/>
    <property type="evidence" value="ECO:0007669"/>
    <property type="project" value="UniProtKB-KW"/>
</dbReference>
<dbReference type="PANTHER" id="PTHR10071">
    <property type="entry name" value="TRANSCRIPTION FACTOR GATA FAMILY MEMBER"/>
    <property type="match status" value="1"/>
</dbReference>
<feature type="domain" description="GATA-type" evidence="7">
    <location>
        <begin position="32"/>
        <end position="79"/>
    </location>
</feature>
<evidence type="ECO:0000256" key="4">
    <source>
        <dbReference type="ARBA" id="ARBA00022833"/>
    </source>
</evidence>
<dbReference type="PROSITE" id="PS00344">
    <property type="entry name" value="GATA_ZN_FINGER_1"/>
    <property type="match status" value="1"/>
</dbReference>
<proteinExistence type="predicted"/>
<dbReference type="Pfam" id="PF00320">
    <property type="entry name" value="GATA"/>
    <property type="match status" value="1"/>
</dbReference>
<keyword evidence="2" id="KW-0479">Metal-binding</keyword>
<keyword evidence="5" id="KW-0539">Nucleus</keyword>